<dbReference type="Proteomes" id="UP001497444">
    <property type="component" value="Chromosome 19"/>
</dbReference>
<gene>
    <name evidence="3" type="ORF">CSSPJE1EN1_LOCUS12735</name>
</gene>
<feature type="compositionally biased region" description="Acidic residues" evidence="2">
    <location>
        <begin position="1245"/>
        <end position="1264"/>
    </location>
</feature>
<feature type="region of interest" description="Disordered" evidence="2">
    <location>
        <begin position="1046"/>
        <end position="1110"/>
    </location>
</feature>
<evidence type="ECO:0000313" key="4">
    <source>
        <dbReference type="Proteomes" id="UP001497444"/>
    </source>
</evidence>
<feature type="compositionally biased region" description="Low complexity" evidence="2">
    <location>
        <begin position="1094"/>
        <end position="1108"/>
    </location>
</feature>
<dbReference type="EMBL" id="OZ020114">
    <property type="protein sequence ID" value="CAK9267257.1"/>
    <property type="molecule type" value="Genomic_DNA"/>
</dbReference>
<organism evidence="3 4">
    <name type="scientific">Sphagnum jensenii</name>
    <dbReference type="NCBI Taxonomy" id="128206"/>
    <lineage>
        <taxon>Eukaryota</taxon>
        <taxon>Viridiplantae</taxon>
        <taxon>Streptophyta</taxon>
        <taxon>Embryophyta</taxon>
        <taxon>Bryophyta</taxon>
        <taxon>Sphagnophytina</taxon>
        <taxon>Sphagnopsida</taxon>
        <taxon>Sphagnales</taxon>
        <taxon>Sphagnaceae</taxon>
        <taxon>Sphagnum</taxon>
    </lineage>
</organism>
<name>A0ABP0WLD9_9BRYO</name>
<protein>
    <recommendedName>
        <fullName evidence="5">LisH domain-containing protein</fullName>
    </recommendedName>
</protein>
<dbReference type="PANTHER" id="PTHR39063">
    <property type="entry name" value="ORAL-FACIAL-DIGITAL SYNDROME 1 PROTEIN HOMOLOG"/>
    <property type="match status" value="1"/>
</dbReference>
<feature type="compositionally biased region" description="Low complexity" evidence="2">
    <location>
        <begin position="1071"/>
        <end position="1084"/>
    </location>
</feature>
<dbReference type="InterPro" id="IPR055289">
    <property type="entry name" value="OFD1"/>
</dbReference>
<feature type="coiled-coil region" evidence="1">
    <location>
        <begin position="515"/>
        <end position="619"/>
    </location>
</feature>
<feature type="compositionally biased region" description="Basic and acidic residues" evidence="2">
    <location>
        <begin position="1046"/>
        <end position="1068"/>
    </location>
</feature>
<evidence type="ECO:0000313" key="3">
    <source>
        <dbReference type="EMBL" id="CAK9267257.1"/>
    </source>
</evidence>
<feature type="region of interest" description="Disordered" evidence="2">
    <location>
        <begin position="1244"/>
        <end position="1269"/>
    </location>
</feature>
<evidence type="ECO:0000256" key="1">
    <source>
        <dbReference type="SAM" id="Coils"/>
    </source>
</evidence>
<dbReference type="InterPro" id="IPR006594">
    <property type="entry name" value="LisH"/>
</dbReference>
<proteinExistence type="predicted"/>
<evidence type="ECO:0000256" key="2">
    <source>
        <dbReference type="SAM" id="MobiDB-lite"/>
    </source>
</evidence>
<dbReference type="PANTHER" id="PTHR39063:SF1">
    <property type="entry name" value="OFD1 CENTRIOLE AND CENTRIOLAR SATELLITE PROTEIN"/>
    <property type="match status" value="1"/>
</dbReference>
<feature type="region of interest" description="Disordered" evidence="2">
    <location>
        <begin position="1147"/>
        <end position="1171"/>
    </location>
</feature>
<feature type="coiled-coil region" evidence="1">
    <location>
        <begin position="328"/>
        <end position="414"/>
    </location>
</feature>
<dbReference type="Pfam" id="PF16045">
    <property type="entry name" value="LisH_2"/>
    <property type="match status" value="1"/>
</dbReference>
<accession>A0ABP0WLD9</accession>
<evidence type="ECO:0008006" key="5">
    <source>
        <dbReference type="Google" id="ProtNLM"/>
    </source>
</evidence>
<reference evidence="3" key="1">
    <citation type="submission" date="2024-02" db="EMBL/GenBank/DDBJ databases">
        <authorList>
            <consortium name="ELIXIR-Norway"/>
            <consortium name="Elixir Norway"/>
        </authorList>
    </citation>
    <scope>NUCLEOTIDE SEQUENCE</scope>
</reference>
<keyword evidence="1" id="KW-0175">Coiled coil</keyword>
<sequence length="1391" mass="156909">MEEDQVELSKEELRKQLFSSLRSTGILDSLKSQLRARLIDQLRSSDDGSNFLQQSKTNNTRPSLTERLLSSLFLDYLAAYDYSFTTSVFLPESHLVSWAPFSYKEMLQLLHLDPSSEMHHKLKKARILRENQLQMKGEGKGCLAQQLVMVLQHMPLQSATAHSQEESHIQTPLRIEASTQTAQTETTGPQDLETNLKEIDDIYLKKRDSALQTQQHNAMLPYRAVEDHITVLHREFDSRVRAEVAMQVNRIREFEISAVRMEEAARFRRQLSRDREELEEIHKSRMAQIQAHEDSVLEHLLSKEKAIDALAYEQRQRVLADISSLRSREDELQQFKESQERREEKLDERERMLRAKEEEVTCMKKNMYAQAEEFATKRRKELEEQYKEQYKDLHEQLHSDRTLLQAERAKAQEERVGMAIELASARSDKELIHALHRRLTSEEDQHLILTNTIKDVSDKDLEEKLNQLVCRSDLISTNVISLHNDDQPQDKLQTEGLKKSRLEGDLVQHNIADLEQKQLQHKQAYEEEIKSLKQKLQLKEMKLEILQKEKEEWSSKYKQLLRMIDELETTAKEALEEKKNAHRRQETLHVQLQASESELLEMVKLLKKAQQALEAEQIQHYALRSRVNSATFKPLHRSNNGSVPTARQHDDKFCVEPKCNNSTSNEELDLKLKSNDMWSQLVHKYETSNAYIAHKKKPLILSPYPRSTPFSTDEKLDQELGKEVIELNLGTTHKLQIAAVKGLEQHSPTDVLDKVDQEGTIIKKVKDGSIQTDDDDDTAAKSTAAAGITCIVKSETQCTQTEEEEQEHCLKSWVHSLRQEVMMKSDDVLLCEEEVDTRITMLENRYTSSSSSSSWTHVNENLPRKLQIQLHHDQNPGYFGEEGNPTAGGYGIFETSSVTAPQTDGLENRELHFSHDHASMHSSTKANLDCQQEKTVAQISSSSSKTLELQETEVNSMQSPKRIVTWERSQISGPPENIDKDLGLKTQNTIHQDRDAAQACELQLMSLSAQLEAGSSTNLKDINILPAAVQDLSELLSIHENTVRERFKQKRHEQQHTRSLKLADEKTPLKVQSFSSSGSSSVQGKNNNRLHIMSSSSSSRSSNLQSMSECQVVATPGNNKAVKNNPIGNLLQTEHDRLQQDVNTDNNSSITQLLGDKGSQLSGEQKPGSKVSIKVLSSRDINKVMIMPNTPDHMSPHGQKVEMGSVAAHAVAVVAIAAKASDSSPTGSSTSSKDSSALYKACSFEQEDEADEEGAYEAEAEEAQDGTTYSEESCCNIVLRAPSIRSAAAGLGIDLMQLNLHPEPISFINAAAAERVQPGDHHHGDEDDENDEEDQLISEWGIKSEQGSYSPTDDDTAATVDMCTTAAAAAAVHGETVCGFNLGKDQPNASK</sequence>
<keyword evidence="4" id="KW-1185">Reference proteome</keyword>